<feature type="domain" description="RelA/SpoT" evidence="2">
    <location>
        <begin position="66"/>
        <end position="173"/>
    </location>
</feature>
<dbReference type="EMBL" id="FNJM01000016">
    <property type="protein sequence ID" value="SDP77488.1"/>
    <property type="molecule type" value="Genomic_DNA"/>
</dbReference>
<keyword evidence="3" id="KW-0808">Transferase</keyword>
<dbReference type="SUPFAM" id="SSF81301">
    <property type="entry name" value="Nucleotidyltransferase"/>
    <property type="match status" value="1"/>
</dbReference>
<gene>
    <name evidence="3" type="ORF">SAMN04488529_11660</name>
</gene>
<sequence>MVRVVGFEVYGVTEQLLESLSYESVLGKILKNTLRKFDKENLINEILDIKEFYESTELLKDVDFSYRVKSLQSCILKYNKYYPSIEVNKCYNDLLGIRVIVSDYNEILSQDLEIFKIADMRSGKVKDDGYRGIHLYYQKSNKHYPIEIQVNSKSDRNFNDWLHIHLYKHNKYNNIGIYLRDKYDKNEIRSEEEFKEELEYVLSSSKEV</sequence>
<dbReference type="UniPathway" id="UPA00908">
    <property type="reaction ID" value="UER00884"/>
</dbReference>
<accession>A0A1H0VGZ4</accession>
<evidence type="ECO:0000259" key="2">
    <source>
        <dbReference type="SMART" id="SM00954"/>
    </source>
</evidence>
<proteinExistence type="predicted"/>
<dbReference type="Pfam" id="PF04607">
    <property type="entry name" value="RelA_SpoT"/>
    <property type="match status" value="1"/>
</dbReference>
<dbReference type="GO" id="GO:0016301">
    <property type="term" value="F:kinase activity"/>
    <property type="evidence" value="ECO:0007669"/>
    <property type="project" value="UniProtKB-KW"/>
</dbReference>
<dbReference type="Gene3D" id="3.30.460.10">
    <property type="entry name" value="Beta Polymerase, domain 2"/>
    <property type="match status" value="1"/>
</dbReference>
<organism evidence="3 4">
    <name type="scientific">Clostridium gasigenes</name>
    <dbReference type="NCBI Taxonomy" id="94869"/>
    <lineage>
        <taxon>Bacteria</taxon>
        <taxon>Bacillati</taxon>
        <taxon>Bacillota</taxon>
        <taxon>Clostridia</taxon>
        <taxon>Eubacteriales</taxon>
        <taxon>Clostridiaceae</taxon>
        <taxon>Clostridium</taxon>
    </lineage>
</organism>
<evidence type="ECO:0000313" key="3">
    <source>
        <dbReference type="EMBL" id="SDP77488.1"/>
    </source>
</evidence>
<dbReference type="GO" id="GO:0015970">
    <property type="term" value="P:guanosine tetraphosphate biosynthetic process"/>
    <property type="evidence" value="ECO:0007669"/>
    <property type="project" value="UniProtKB-UniPathway"/>
</dbReference>
<dbReference type="Proteomes" id="UP000198597">
    <property type="component" value="Unassembled WGS sequence"/>
</dbReference>
<comment type="pathway">
    <text evidence="1">Purine metabolism; ppGpp biosynthesis; ppGpp from GTP: step 1/2.</text>
</comment>
<name>A0A1H0VGZ4_9CLOT</name>
<reference evidence="3 4" key="1">
    <citation type="submission" date="2016-10" db="EMBL/GenBank/DDBJ databases">
        <authorList>
            <person name="de Groot N.N."/>
        </authorList>
    </citation>
    <scope>NUCLEOTIDE SEQUENCE [LARGE SCALE GENOMIC DNA]</scope>
    <source>
        <strain evidence="3 4">DSM 12272</strain>
    </source>
</reference>
<evidence type="ECO:0000313" key="4">
    <source>
        <dbReference type="Proteomes" id="UP000198597"/>
    </source>
</evidence>
<dbReference type="InterPro" id="IPR043519">
    <property type="entry name" value="NT_sf"/>
</dbReference>
<dbReference type="InterPro" id="IPR007685">
    <property type="entry name" value="RelA_SpoT"/>
</dbReference>
<keyword evidence="4" id="KW-1185">Reference proteome</keyword>
<dbReference type="SMART" id="SM00954">
    <property type="entry name" value="RelA_SpoT"/>
    <property type="match status" value="1"/>
</dbReference>
<keyword evidence="3" id="KW-0418">Kinase</keyword>
<evidence type="ECO:0000256" key="1">
    <source>
        <dbReference type="ARBA" id="ARBA00004976"/>
    </source>
</evidence>
<protein>
    <submittedName>
        <fullName evidence="3">Putative GTP pyrophosphokinase</fullName>
    </submittedName>
</protein>
<dbReference type="STRING" id="94869.SAMN04488529_11660"/>
<dbReference type="RefSeq" id="WP_242874008.1">
    <property type="nucleotide sequence ID" value="NZ_FNJM01000016.1"/>
</dbReference>
<dbReference type="AlphaFoldDB" id="A0A1H0VGZ4"/>